<evidence type="ECO:0000256" key="10">
    <source>
        <dbReference type="SAM" id="Phobius"/>
    </source>
</evidence>
<keyword evidence="6" id="KW-0325">Glycoprotein</keyword>
<dbReference type="PRINTS" id="PR00709">
    <property type="entry name" value="AVIDIN"/>
</dbReference>
<keyword evidence="12" id="KW-1185">Reference proteome</keyword>
<protein>
    <submittedName>
        <fullName evidence="11">Avidin-like</fullName>
    </submittedName>
</protein>
<sequence length="363" mass="39300">MLFYRADPGVDGGGSWVDDKGSKTVISHSNNAGVFSGFYLTALTATDNTIRPSPLQGIQHLGHQSIFGFVVKWNFSDENGEEHLKTALLLPAEVGSTAEDWKATSRFRRARVWLTSAAQRSQKASDFAEASDPSGRDPAPPSRGGWGWEEAATWGGGSRCQRSFIRSVPPGAGTCRFLEATMAIGLTALGLLAFLLGCSGTFVEPQNSERTAKCSLTGRWVNERGAKIVISHNINGVFSGVYVAAPSATNKTIPPLMLQGIQHLDPQPTFGFILKSNISASSTVFVGQCFIDENAEEQLETAWLLRRNLPSAAETWKATSVGTDTFKRVKTGSLPLFLRLGGNGEDDPSYFTHETLFSNKMFL</sequence>
<feature type="transmembrane region" description="Helical" evidence="10">
    <location>
        <begin position="182"/>
        <end position="203"/>
    </location>
</feature>
<keyword evidence="10" id="KW-1133">Transmembrane helix</keyword>
<dbReference type="GO" id="GO:0005576">
    <property type="term" value="C:extracellular region"/>
    <property type="evidence" value="ECO:0007669"/>
    <property type="project" value="UniProtKB-SubCell"/>
</dbReference>
<keyword evidence="10" id="KW-0812">Transmembrane</keyword>
<dbReference type="Gene3D" id="2.40.128.30">
    <property type="entry name" value="Avidin-like"/>
    <property type="match status" value="2"/>
</dbReference>
<comment type="similarity">
    <text evidence="2">Belongs to the avidin/streptavidin family.</text>
</comment>
<dbReference type="InterPro" id="IPR005468">
    <property type="entry name" value="Avidin/str"/>
</dbReference>
<comment type="caution">
    <text evidence="11">The sequence shown here is derived from an EMBL/GenBank/DDBJ whole genome shotgun (WGS) entry which is preliminary data.</text>
</comment>
<proteinExistence type="inferred from homology"/>
<keyword evidence="4" id="KW-0732">Signal</keyword>
<evidence type="ECO:0000256" key="9">
    <source>
        <dbReference type="SAM" id="MobiDB-lite"/>
    </source>
</evidence>
<comment type="subcellular location">
    <subcellularLocation>
        <location evidence="1">Secreted</location>
    </subcellularLocation>
</comment>
<dbReference type="GO" id="GO:0009374">
    <property type="term" value="F:biotin binding"/>
    <property type="evidence" value="ECO:0007669"/>
    <property type="project" value="InterPro"/>
</dbReference>
<evidence type="ECO:0000256" key="2">
    <source>
        <dbReference type="ARBA" id="ARBA00006297"/>
    </source>
</evidence>
<evidence type="ECO:0000313" key="12">
    <source>
        <dbReference type="Proteomes" id="UP001474421"/>
    </source>
</evidence>
<accession>A0AAW1C3I3</accession>
<feature type="disulfide bond" evidence="8">
    <location>
        <begin position="214"/>
        <end position="289"/>
    </location>
</feature>
<reference evidence="11 12" key="1">
    <citation type="journal article" date="2024" name="Proc. Natl. Acad. Sci. U.S.A.">
        <title>The genetic regulatory architecture and epigenomic basis for age-related changes in rattlesnake venom.</title>
        <authorList>
            <person name="Hogan M.P."/>
            <person name="Holding M.L."/>
            <person name="Nystrom G.S."/>
            <person name="Colston T.J."/>
            <person name="Bartlett D.A."/>
            <person name="Mason A.J."/>
            <person name="Ellsworth S.A."/>
            <person name="Rautsaw R.M."/>
            <person name="Lawrence K.C."/>
            <person name="Strickland J.L."/>
            <person name="He B."/>
            <person name="Fraser P."/>
            <person name="Margres M.J."/>
            <person name="Gilbert D.M."/>
            <person name="Gibbs H.L."/>
            <person name="Parkinson C.L."/>
            <person name="Rokyta D.R."/>
        </authorList>
    </citation>
    <scope>NUCLEOTIDE SEQUENCE [LARGE SCALE GENOMIC DNA]</scope>
    <source>
        <strain evidence="11">DRR0105</strain>
    </source>
</reference>
<evidence type="ECO:0000313" key="11">
    <source>
        <dbReference type="EMBL" id="KAK9408681.1"/>
    </source>
</evidence>
<dbReference type="AlphaFoldDB" id="A0AAW1C3I3"/>
<evidence type="ECO:0000256" key="5">
    <source>
        <dbReference type="ARBA" id="ARBA00023157"/>
    </source>
</evidence>
<keyword evidence="5 8" id="KW-1015">Disulfide bond</keyword>
<evidence type="ECO:0000256" key="7">
    <source>
        <dbReference type="ARBA" id="ARBA00023267"/>
    </source>
</evidence>
<dbReference type="SUPFAM" id="SSF50876">
    <property type="entry name" value="Avidin/streptavidin"/>
    <property type="match status" value="2"/>
</dbReference>
<dbReference type="EMBL" id="JAOTOJ010000002">
    <property type="protein sequence ID" value="KAK9408681.1"/>
    <property type="molecule type" value="Genomic_DNA"/>
</dbReference>
<keyword evidence="7" id="KW-0092">Biotin</keyword>
<dbReference type="PROSITE" id="PS51326">
    <property type="entry name" value="AVIDIN_2"/>
    <property type="match status" value="1"/>
</dbReference>
<dbReference type="InterPro" id="IPR036896">
    <property type="entry name" value="Avidin-like_sf"/>
</dbReference>
<keyword evidence="10" id="KW-0472">Membrane</keyword>
<evidence type="ECO:0000256" key="1">
    <source>
        <dbReference type="ARBA" id="ARBA00004613"/>
    </source>
</evidence>
<organism evidence="11 12">
    <name type="scientific">Crotalus adamanteus</name>
    <name type="common">Eastern diamondback rattlesnake</name>
    <dbReference type="NCBI Taxonomy" id="8729"/>
    <lineage>
        <taxon>Eukaryota</taxon>
        <taxon>Metazoa</taxon>
        <taxon>Chordata</taxon>
        <taxon>Craniata</taxon>
        <taxon>Vertebrata</taxon>
        <taxon>Euteleostomi</taxon>
        <taxon>Lepidosauria</taxon>
        <taxon>Squamata</taxon>
        <taxon>Bifurcata</taxon>
        <taxon>Unidentata</taxon>
        <taxon>Episquamata</taxon>
        <taxon>Toxicofera</taxon>
        <taxon>Serpentes</taxon>
        <taxon>Colubroidea</taxon>
        <taxon>Viperidae</taxon>
        <taxon>Crotalinae</taxon>
        <taxon>Crotalus</taxon>
    </lineage>
</organism>
<keyword evidence="3" id="KW-0964">Secreted</keyword>
<gene>
    <name evidence="11" type="ORF">NXF25_007455</name>
</gene>
<evidence type="ECO:0000256" key="4">
    <source>
        <dbReference type="ARBA" id="ARBA00022729"/>
    </source>
</evidence>
<evidence type="ECO:0000256" key="8">
    <source>
        <dbReference type="PIRSR" id="PIRSR605468-51"/>
    </source>
</evidence>
<feature type="region of interest" description="Disordered" evidence="9">
    <location>
        <begin position="123"/>
        <end position="146"/>
    </location>
</feature>
<name>A0AAW1C3I3_CROAD</name>
<dbReference type="PANTHER" id="PTHR34399:SF3">
    <property type="entry name" value="AVID PROTEIN-RELATED"/>
    <property type="match status" value="1"/>
</dbReference>
<evidence type="ECO:0000256" key="6">
    <source>
        <dbReference type="ARBA" id="ARBA00023180"/>
    </source>
</evidence>
<dbReference type="InterPro" id="IPR051764">
    <property type="entry name" value="Avidin/Streptavidin-rel"/>
</dbReference>
<dbReference type="PANTHER" id="PTHR34399">
    <property type="entry name" value="AVIDIN-RELATED"/>
    <property type="match status" value="1"/>
</dbReference>
<dbReference type="InterPro" id="IPR005469">
    <property type="entry name" value="Avidin"/>
</dbReference>
<dbReference type="Proteomes" id="UP001474421">
    <property type="component" value="Unassembled WGS sequence"/>
</dbReference>
<evidence type="ECO:0000256" key="3">
    <source>
        <dbReference type="ARBA" id="ARBA00022525"/>
    </source>
</evidence>
<dbReference type="Pfam" id="PF01382">
    <property type="entry name" value="Avidin"/>
    <property type="match status" value="2"/>
</dbReference>